<sequence>MIFNKHLLQHTVQRTIEIGLQKATLELLDNLGVTSISKIGNVPEDGPLLIISNHTGVFDSLLLFSQISRADFHFIGLSHYAIFGPKVTERLLPIYRVRKLNHKIYEYPLCLQINGKKPVNLTVAEIRLRNKESIRQGAKLINDGNAVSIFPTGGGGKALNDSHWKAGVGFLVKQITNPLTRVVFVQIKGTRMSDLVAYLHPFIRKLFFRPRLISIYFSEPRLLTDLVDQKDDGKTIARKLEKIYQDAWK</sequence>
<dbReference type="EMBL" id="PFLF01000043">
    <property type="protein sequence ID" value="PIY69215.1"/>
    <property type="molecule type" value="Genomic_DNA"/>
</dbReference>
<dbReference type="InterPro" id="IPR002123">
    <property type="entry name" value="Plipid/glycerol_acylTrfase"/>
</dbReference>
<dbReference type="Pfam" id="PF01553">
    <property type="entry name" value="Acyltransferase"/>
    <property type="match status" value="1"/>
</dbReference>
<gene>
    <name evidence="2" type="ORF">COY90_01990</name>
</gene>
<dbReference type="SUPFAM" id="SSF69593">
    <property type="entry name" value="Glycerol-3-phosphate (1)-acyltransferase"/>
    <property type="match status" value="1"/>
</dbReference>
<proteinExistence type="predicted"/>
<evidence type="ECO:0000313" key="2">
    <source>
        <dbReference type="EMBL" id="PIY69215.1"/>
    </source>
</evidence>
<comment type="caution">
    <text evidence="2">The sequence shown here is derived from an EMBL/GenBank/DDBJ whole genome shotgun (WGS) entry which is preliminary data.</text>
</comment>
<dbReference type="GO" id="GO:0016746">
    <property type="term" value="F:acyltransferase activity"/>
    <property type="evidence" value="ECO:0007669"/>
    <property type="project" value="InterPro"/>
</dbReference>
<organism evidence="2 3">
    <name type="scientific">Candidatus Roizmanbacteria bacterium CG_4_10_14_0_8_um_filter_39_9</name>
    <dbReference type="NCBI Taxonomy" id="1974829"/>
    <lineage>
        <taxon>Bacteria</taxon>
        <taxon>Candidatus Roizmaniibacteriota</taxon>
    </lineage>
</organism>
<name>A0A2M7QDB3_9BACT</name>
<dbReference type="AlphaFoldDB" id="A0A2M7QDB3"/>
<evidence type="ECO:0000313" key="3">
    <source>
        <dbReference type="Proteomes" id="UP000230108"/>
    </source>
</evidence>
<accession>A0A2M7QDB3</accession>
<evidence type="ECO:0000259" key="1">
    <source>
        <dbReference type="Pfam" id="PF01553"/>
    </source>
</evidence>
<reference evidence="3" key="1">
    <citation type="submission" date="2017-09" db="EMBL/GenBank/DDBJ databases">
        <title>Depth-based differentiation of microbial function through sediment-hosted aquifers and enrichment of novel symbionts in the deep terrestrial subsurface.</title>
        <authorList>
            <person name="Probst A.J."/>
            <person name="Ladd B."/>
            <person name="Jarett J.K."/>
            <person name="Geller-Mcgrath D.E."/>
            <person name="Sieber C.M.K."/>
            <person name="Emerson J.B."/>
            <person name="Anantharaman K."/>
            <person name="Thomas B.C."/>
            <person name="Malmstrom R."/>
            <person name="Stieglmeier M."/>
            <person name="Klingl A."/>
            <person name="Woyke T."/>
            <person name="Ryan C.M."/>
            <person name="Banfield J.F."/>
        </authorList>
    </citation>
    <scope>NUCLEOTIDE SEQUENCE [LARGE SCALE GENOMIC DNA]</scope>
</reference>
<dbReference type="Proteomes" id="UP000230108">
    <property type="component" value="Unassembled WGS sequence"/>
</dbReference>
<protein>
    <recommendedName>
        <fullName evidence="1">Phospholipid/glycerol acyltransferase domain-containing protein</fullName>
    </recommendedName>
</protein>
<feature type="domain" description="Phospholipid/glycerol acyltransferase" evidence="1">
    <location>
        <begin position="39"/>
        <end position="178"/>
    </location>
</feature>